<keyword evidence="7" id="KW-0813">Transport</keyword>
<keyword evidence="1" id="KW-0677">Repeat</keyword>
<evidence type="ECO:0000313" key="7">
    <source>
        <dbReference type="EMBL" id="MEQ2473944.1"/>
    </source>
</evidence>
<gene>
    <name evidence="7" type="ORF">WMO29_15845</name>
</gene>
<dbReference type="Pfam" id="PF00359">
    <property type="entry name" value="PTS_EIIA_2"/>
    <property type="match status" value="1"/>
</dbReference>
<dbReference type="InterPro" id="IPR013196">
    <property type="entry name" value="HTH_11"/>
</dbReference>
<dbReference type="InterPro" id="IPR050661">
    <property type="entry name" value="BglG_antiterminators"/>
</dbReference>
<dbReference type="Pfam" id="PF08279">
    <property type="entry name" value="HTH_11"/>
    <property type="match status" value="1"/>
</dbReference>
<evidence type="ECO:0000256" key="3">
    <source>
        <dbReference type="ARBA" id="ARBA00023159"/>
    </source>
</evidence>
<evidence type="ECO:0000256" key="2">
    <source>
        <dbReference type="ARBA" id="ARBA00023015"/>
    </source>
</evidence>
<dbReference type="Gene3D" id="1.10.10.10">
    <property type="entry name" value="Winged helix-like DNA-binding domain superfamily/Winged helix DNA-binding domain"/>
    <property type="match status" value="2"/>
</dbReference>
<accession>A0ABV1FLI1</accession>
<dbReference type="Gene3D" id="1.10.1790.10">
    <property type="entry name" value="PRD domain"/>
    <property type="match status" value="1"/>
</dbReference>
<evidence type="ECO:0000313" key="8">
    <source>
        <dbReference type="Proteomes" id="UP001438008"/>
    </source>
</evidence>
<keyword evidence="7" id="KW-0762">Sugar transport</keyword>
<evidence type="ECO:0000259" key="6">
    <source>
        <dbReference type="PROSITE" id="PS51372"/>
    </source>
</evidence>
<feature type="domain" description="PTS EIIA type-2" evidence="5">
    <location>
        <begin position="498"/>
        <end position="636"/>
    </location>
</feature>
<sequence>MKKKQHDLLKYLLSQSKPITSTEIANALSISTRSVKNYVSDINSLYNTKLILSSRNGYELNRQASSLLTLDNSESIPQTGEERAFFIIKELILYHTSHLDLFELCENLCISYSTVKAVISKMNKAFSTYGVEFLCENDCLYIKGEEKNKRKLISYVLSEESKNCFITLQQLKQCFPDLDIDQLHNIVVSSFKAHNFYLNDFATANLLLHIVIIIDRKLNGNPLDSSAFTFSIKTEQENALLQQLIAELDSLFGISLNSYERYEIYMLIKANANYSIVDSKAELKSLVGNEVISLTEYYIRQINTLYLIDLSDESFVTPFSLHLKNLLFRLRNGQNIANPLTKSIKLNSPVVFDMAIYITLDIMERYHFYVSEDETAFLAMHIGAEIERQTINRSKIPTVLLCPEYRNLGVDLLNKLLLNFGNQINIVSSVHSEEALQSLDISSFGLLFTTVPLYHTYDCDTIQISPFNLSQQYSVIQETIVNSQNRYKNHKLKTNFHAFFEKDLFVANTNMTSKNQILTYLCDLLQVKRYTDAGFEEKVYKRENASTTAFGHIAIPHSTDMDAIKTSIAVAVSKKGFQWDNNTVHLVFLLAINKADKKTFRELYESLISLFSNDSILQEARSCTTFEEFETLVYSNINQE</sequence>
<protein>
    <submittedName>
        <fullName evidence="7">PTS sugar transporter subunit IIA</fullName>
    </submittedName>
</protein>
<dbReference type="PROSITE" id="PS51372">
    <property type="entry name" value="PRD_2"/>
    <property type="match status" value="1"/>
</dbReference>
<dbReference type="SUPFAM" id="SSF55804">
    <property type="entry name" value="Phoshotransferase/anion transport protein"/>
    <property type="match status" value="1"/>
</dbReference>
<dbReference type="CDD" id="cd00211">
    <property type="entry name" value="PTS_IIA_fru"/>
    <property type="match status" value="1"/>
</dbReference>
<dbReference type="PANTHER" id="PTHR30185:SF12">
    <property type="entry name" value="TRANSCRIPTIONAL REGULATOR MANR"/>
    <property type="match status" value="1"/>
</dbReference>
<keyword evidence="3" id="KW-0010">Activator</keyword>
<dbReference type="EMBL" id="JBBMFE010000021">
    <property type="protein sequence ID" value="MEQ2473944.1"/>
    <property type="molecule type" value="Genomic_DNA"/>
</dbReference>
<keyword evidence="2" id="KW-0805">Transcription regulation</keyword>
<dbReference type="SUPFAM" id="SSF63520">
    <property type="entry name" value="PTS-regulatory domain, PRD"/>
    <property type="match status" value="2"/>
</dbReference>
<dbReference type="InterPro" id="IPR007737">
    <property type="entry name" value="Mga_HTH"/>
</dbReference>
<reference evidence="7 8" key="1">
    <citation type="submission" date="2024-03" db="EMBL/GenBank/DDBJ databases">
        <title>Human intestinal bacterial collection.</title>
        <authorList>
            <person name="Pauvert C."/>
            <person name="Hitch T.C.A."/>
            <person name="Clavel T."/>
        </authorList>
    </citation>
    <scope>NUCLEOTIDE SEQUENCE [LARGE SCALE GENOMIC DNA]</scope>
    <source>
        <strain evidence="7 8">CLA-AA-H132</strain>
    </source>
</reference>
<keyword evidence="4" id="KW-0804">Transcription</keyword>
<dbReference type="Pfam" id="PF05043">
    <property type="entry name" value="Mga"/>
    <property type="match status" value="1"/>
</dbReference>
<feature type="domain" description="PRD" evidence="6">
    <location>
        <begin position="286"/>
        <end position="392"/>
    </location>
</feature>
<dbReference type="RefSeq" id="WP_178039525.1">
    <property type="nucleotide sequence ID" value="NZ_JBBMFE010000021.1"/>
</dbReference>
<dbReference type="Gene3D" id="3.40.930.10">
    <property type="entry name" value="Mannitol-specific EII, Chain A"/>
    <property type="match status" value="1"/>
</dbReference>
<organism evidence="7 8">
    <name type="scientific">Laedolimicola intestinihominis</name>
    <dbReference type="NCBI Taxonomy" id="3133166"/>
    <lineage>
        <taxon>Bacteria</taxon>
        <taxon>Bacillati</taxon>
        <taxon>Bacillota</taxon>
        <taxon>Clostridia</taxon>
        <taxon>Lachnospirales</taxon>
        <taxon>Lachnospiraceae</taxon>
        <taxon>Laedolimicola</taxon>
    </lineage>
</organism>
<evidence type="ECO:0000256" key="1">
    <source>
        <dbReference type="ARBA" id="ARBA00022737"/>
    </source>
</evidence>
<dbReference type="PROSITE" id="PS51094">
    <property type="entry name" value="PTS_EIIA_TYPE_2"/>
    <property type="match status" value="1"/>
</dbReference>
<dbReference type="InterPro" id="IPR036388">
    <property type="entry name" value="WH-like_DNA-bd_sf"/>
</dbReference>
<dbReference type="Proteomes" id="UP001438008">
    <property type="component" value="Unassembled WGS sequence"/>
</dbReference>
<evidence type="ECO:0000256" key="4">
    <source>
        <dbReference type="ARBA" id="ARBA00023163"/>
    </source>
</evidence>
<dbReference type="InterPro" id="IPR002178">
    <property type="entry name" value="PTS_EIIA_type-2_dom"/>
</dbReference>
<dbReference type="InterPro" id="IPR036634">
    <property type="entry name" value="PRD_sf"/>
</dbReference>
<dbReference type="Pfam" id="PF00874">
    <property type="entry name" value="PRD"/>
    <property type="match status" value="1"/>
</dbReference>
<name>A0ABV1FLI1_9FIRM</name>
<dbReference type="PANTHER" id="PTHR30185">
    <property type="entry name" value="CRYPTIC BETA-GLUCOSIDE BGL OPERON ANTITERMINATOR"/>
    <property type="match status" value="1"/>
</dbReference>
<evidence type="ECO:0000259" key="5">
    <source>
        <dbReference type="PROSITE" id="PS51094"/>
    </source>
</evidence>
<comment type="caution">
    <text evidence="7">The sequence shown here is derived from an EMBL/GenBank/DDBJ whole genome shotgun (WGS) entry which is preliminary data.</text>
</comment>
<dbReference type="InterPro" id="IPR016152">
    <property type="entry name" value="PTrfase/Anion_transptr"/>
</dbReference>
<proteinExistence type="predicted"/>
<dbReference type="InterPro" id="IPR011608">
    <property type="entry name" value="PRD"/>
</dbReference>
<keyword evidence="8" id="KW-1185">Reference proteome</keyword>